<feature type="signal peptide" evidence="6">
    <location>
        <begin position="1"/>
        <end position="16"/>
    </location>
</feature>
<name>A0ABY6ZM33_9BACL</name>
<evidence type="ECO:0000259" key="7">
    <source>
        <dbReference type="Pfam" id="PF12849"/>
    </source>
</evidence>
<dbReference type="Pfam" id="PF12849">
    <property type="entry name" value="PBP_like_2"/>
    <property type="match status" value="1"/>
</dbReference>
<keyword evidence="3 4" id="KW-0592">Phosphate transport</keyword>
<dbReference type="CDD" id="cd13565">
    <property type="entry name" value="PBP2_PstS"/>
    <property type="match status" value="1"/>
</dbReference>
<evidence type="ECO:0000256" key="4">
    <source>
        <dbReference type="PIRNR" id="PIRNR002756"/>
    </source>
</evidence>
<evidence type="ECO:0000256" key="2">
    <source>
        <dbReference type="ARBA" id="ARBA00022448"/>
    </source>
</evidence>
<reference evidence="8" key="1">
    <citation type="submission" date="2022-08" db="EMBL/GenBank/DDBJ databases">
        <title>Alicyclobacillus fastidiosus DSM 17978, complete genome.</title>
        <authorList>
            <person name="Wang Q."/>
            <person name="Cai R."/>
            <person name="Wang Z."/>
        </authorList>
    </citation>
    <scope>NUCLEOTIDE SEQUENCE</scope>
    <source>
        <strain evidence="8">DSM 17978</strain>
    </source>
</reference>
<dbReference type="NCBIfam" id="TIGR00975">
    <property type="entry name" value="3a0107s03"/>
    <property type="match status" value="1"/>
</dbReference>
<keyword evidence="6" id="KW-0732">Signal</keyword>
<sequence>MSLHSSKMFAGVAALAAIVAVVGCGTNNTSSNATSNSASNGTSAGAGNASTTGPVSLSESGSSLLYPLFNDQWISAYQSANSNVQMTAASTGSGTGISQAIAGTVDIGASDAYLADAQMQQSPGMLNIPVAISAQQIMYNLPGVKGHLKLSGDVIAQIYEGKIKFWDDSAIRALNPGVTLPHQGIIPITRSDSSGDTFLFTQFLTDTNTTWKNSTAYGTSVSWPSLSSEVGAKGNNGVVDALAKNKYSIGYVGISWLSKATQQGLGYAALQNKDGKFVLPTAADIQAAASQGAQNVPKDERISLIYEPGANSYPIINFEYLIVKQTQKNASYATAMKDFLNWAIDPSKGNSSKYLAPVNFLPLPSNVEPLSQAQINSIQAGQ</sequence>
<dbReference type="PIRSF" id="PIRSF002756">
    <property type="entry name" value="PstS"/>
    <property type="match status" value="1"/>
</dbReference>
<dbReference type="PROSITE" id="PS51257">
    <property type="entry name" value="PROKAR_LIPOPROTEIN"/>
    <property type="match status" value="1"/>
</dbReference>
<dbReference type="Gene3D" id="3.40.190.10">
    <property type="entry name" value="Periplasmic binding protein-like II"/>
    <property type="match status" value="2"/>
</dbReference>
<proteinExistence type="inferred from homology"/>
<evidence type="ECO:0000256" key="1">
    <source>
        <dbReference type="ARBA" id="ARBA00008725"/>
    </source>
</evidence>
<feature type="domain" description="PBP" evidence="7">
    <location>
        <begin position="49"/>
        <end position="345"/>
    </location>
</feature>
<comment type="similarity">
    <text evidence="1 4">Belongs to the PstS family.</text>
</comment>
<evidence type="ECO:0000313" key="8">
    <source>
        <dbReference type="EMBL" id="WAH43988.1"/>
    </source>
</evidence>
<evidence type="ECO:0000256" key="6">
    <source>
        <dbReference type="SAM" id="SignalP"/>
    </source>
</evidence>
<evidence type="ECO:0000313" key="9">
    <source>
        <dbReference type="Proteomes" id="UP001164761"/>
    </source>
</evidence>
<organism evidence="8 9">
    <name type="scientific">Alicyclobacillus fastidiosus</name>
    <dbReference type="NCBI Taxonomy" id="392011"/>
    <lineage>
        <taxon>Bacteria</taxon>
        <taxon>Bacillati</taxon>
        <taxon>Bacillota</taxon>
        <taxon>Bacilli</taxon>
        <taxon>Bacillales</taxon>
        <taxon>Alicyclobacillaceae</taxon>
        <taxon>Alicyclobacillus</taxon>
    </lineage>
</organism>
<feature type="chain" id="PRO_5045897528" description="Phosphate-binding protein" evidence="6">
    <location>
        <begin position="17"/>
        <end position="382"/>
    </location>
</feature>
<dbReference type="Proteomes" id="UP001164761">
    <property type="component" value="Chromosome"/>
</dbReference>
<dbReference type="InterPro" id="IPR005673">
    <property type="entry name" value="ABC_phos-bd_PstS"/>
</dbReference>
<protein>
    <recommendedName>
        <fullName evidence="4">Phosphate-binding protein</fullName>
    </recommendedName>
</protein>
<gene>
    <name evidence="8" type="primary">pstS</name>
    <name evidence="8" type="ORF">NZD89_11750</name>
</gene>
<dbReference type="SUPFAM" id="SSF53850">
    <property type="entry name" value="Periplasmic binding protein-like II"/>
    <property type="match status" value="1"/>
</dbReference>
<dbReference type="PANTHER" id="PTHR42996:SF1">
    <property type="entry name" value="PHOSPHATE-BINDING PROTEIN PSTS"/>
    <property type="match status" value="1"/>
</dbReference>
<evidence type="ECO:0000256" key="3">
    <source>
        <dbReference type="ARBA" id="ARBA00022592"/>
    </source>
</evidence>
<feature type="region of interest" description="Disordered" evidence="5">
    <location>
        <begin position="30"/>
        <end position="53"/>
    </location>
</feature>
<dbReference type="EMBL" id="CP104067">
    <property type="protein sequence ID" value="WAH43988.1"/>
    <property type="molecule type" value="Genomic_DNA"/>
</dbReference>
<dbReference type="RefSeq" id="WP_268007891.1">
    <property type="nucleotide sequence ID" value="NZ_BSUT01000001.1"/>
</dbReference>
<evidence type="ECO:0000256" key="5">
    <source>
        <dbReference type="SAM" id="MobiDB-lite"/>
    </source>
</evidence>
<keyword evidence="2 4" id="KW-0813">Transport</keyword>
<dbReference type="PANTHER" id="PTHR42996">
    <property type="entry name" value="PHOSPHATE-BINDING PROTEIN PSTS"/>
    <property type="match status" value="1"/>
</dbReference>
<dbReference type="InterPro" id="IPR050962">
    <property type="entry name" value="Phosphate-bind_PstS"/>
</dbReference>
<dbReference type="InterPro" id="IPR024370">
    <property type="entry name" value="PBP_domain"/>
</dbReference>
<accession>A0ABY6ZM33</accession>
<keyword evidence="9" id="KW-1185">Reference proteome</keyword>